<feature type="region of interest" description="Disordered" evidence="1">
    <location>
        <begin position="148"/>
        <end position="195"/>
    </location>
</feature>
<dbReference type="PANTHER" id="PTHR14889:SF3">
    <property type="entry name" value="TLR ADAPTER INTERACTING WITH SLC15A4 ON THE LYSOSOME"/>
    <property type="match status" value="1"/>
</dbReference>
<dbReference type="InterPro" id="IPR027869">
    <property type="entry name" value="TASL"/>
</dbReference>
<evidence type="ECO:0000313" key="2">
    <source>
        <dbReference type="EMBL" id="KAG9339455.1"/>
    </source>
</evidence>
<accession>A0A8T2NGE6</accession>
<sequence length="291" mass="31316">MTYCQGTEQCDALDFESESRRGGRTVSEMGEAIGFPVHCAKAQPQSQPPTVEVDRQGCSAALSPSHTGTGGCHGEENRIPNRLMSQEVDIPCLSKPIGEAFLVPSSCKSICKDYNDLLIGGDLVMPLSVSAGHMGVATGDNLADGPFLQSCEIPPATMDSPQASPESPRKPLRGDSSRWRGGSGKDRSFLLNGGRPLSNSQLNEYLEQKLKDLYRQYMGENMVLQGSPSAVLASELILTSVDQITLQLSREQNLEAAKAKDMVLSCLLRVTSERLSGEISTPQLQISEDLA</sequence>
<gene>
    <name evidence="2" type="ORF">JZ751_023593</name>
</gene>
<reference evidence="2" key="1">
    <citation type="thesis" date="2021" institute="BYU ScholarsArchive" country="Provo, UT, USA">
        <title>Applications of and Algorithms for Genome Assembly and Genomic Analyses with an Emphasis on Marine Teleosts.</title>
        <authorList>
            <person name="Pickett B.D."/>
        </authorList>
    </citation>
    <scope>NUCLEOTIDE SEQUENCE</scope>
    <source>
        <strain evidence="2">HI-2016</strain>
    </source>
</reference>
<dbReference type="AlphaFoldDB" id="A0A8T2NGE6"/>
<dbReference type="OrthoDB" id="9892060at2759"/>
<dbReference type="Pfam" id="PF15133">
    <property type="entry name" value="TASL"/>
    <property type="match status" value="1"/>
</dbReference>
<feature type="compositionally biased region" description="Basic and acidic residues" evidence="1">
    <location>
        <begin position="167"/>
        <end position="188"/>
    </location>
</feature>
<comment type="caution">
    <text evidence="2">The sequence shown here is derived from an EMBL/GenBank/DDBJ whole genome shotgun (WGS) entry which is preliminary data.</text>
</comment>
<dbReference type="Proteomes" id="UP000824540">
    <property type="component" value="Unassembled WGS sequence"/>
</dbReference>
<dbReference type="GO" id="GO:0035751">
    <property type="term" value="P:regulation of lysosomal lumen pH"/>
    <property type="evidence" value="ECO:0007669"/>
    <property type="project" value="TreeGrafter"/>
</dbReference>
<evidence type="ECO:0000313" key="3">
    <source>
        <dbReference type="Proteomes" id="UP000824540"/>
    </source>
</evidence>
<dbReference type="GO" id="GO:0034121">
    <property type="term" value="P:regulation of toll-like receptor signaling pathway"/>
    <property type="evidence" value="ECO:0007669"/>
    <property type="project" value="InterPro"/>
</dbReference>
<protein>
    <submittedName>
        <fullName evidence="2">Uncharacterized protein</fullName>
    </submittedName>
</protein>
<organism evidence="2 3">
    <name type="scientific">Albula glossodonta</name>
    <name type="common">roundjaw bonefish</name>
    <dbReference type="NCBI Taxonomy" id="121402"/>
    <lineage>
        <taxon>Eukaryota</taxon>
        <taxon>Metazoa</taxon>
        <taxon>Chordata</taxon>
        <taxon>Craniata</taxon>
        <taxon>Vertebrata</taxon>
        <taxon>Euteleostomi</taxon>
        <taxon>Actinopterygii</taxon>
        <taxon>Neopterygii</taxon>
        <taxon>Teleostei</taxon>
        <taxon>Albuliformes</taxon>
        <taxon>Albulidae</taxon>
        <taxon>Albula</taxon>
    </lineage>
</organism>
<name>A0A8T2NGE6_9TELE</name>
<proteinExistence type="predicted"/>
<dbReference type="PANTHER" id="PTHR14889">
    <property type="entry name" value="RCG36411"/>
    <property type="match status" value="1"/>
</dbReference>
<evidence type="ECO:0000256" key="1">
    <source>
        <dbReference type="SAM" id="MobiDB-lite"/>
    </source>
</evidence>
<dbReference type="EMBL" id="JAFBMS010000053">
    <property type="protein sequence ID" value="KAG9339455.1"/>
    <property type="molecule type" value="Genomic_DNA"/>
</dbReference>
<keyword evidence="3" id="KW-1185">Reference proteome</keyword>